<comment type="similarity">
    <text evidence="2 9">Belongs to the peroxiredoxin family. Prx5 subfamily.</text>
</comment>
<dbReference type="InterPro" id="IPR013740">
    <property type="entry name" value="Redoxin"/>
</dbReference>
<dbReference type="FunFam" id="3.40.30.10:FF:000020">
    <property type="entry name" value="Peroxiredoxin"/>
    <property type="match status" value="1"/>
</dbReference>
<evidence type="ECO:0000256" key="6">
    <source>
        <dbReference type="ARBA" id="ARBA00023002"/>
    </source>
</evidence>
<keyword evidence="12" id="KW-1185">Reference proteome</keyword>
<protein>
    <recommendedName>
        <fullName evidence="3 9">Glutaredoxin-dependent peroxiredoxin</fullName>
        <ecNumber evidence="3 9">1.11.1.25</ecNumber>
    </recommendedName>
</protein>
<reference evidence="11 12" key="1">
    <citation type="journal article" date="2024" name="Nat. Commun.">
        <title>Phylogenomics reveals the evolutionary origins of lichenization in chlorophyte algae.</title>
        <authorList>
            <person name="Puginier C."/>
            <person name="Libourel C."/>
            <person name="Otte J."/>
            <person name="Skaloud P."/>
            <person name="Haon M."/>
            <person name="Grisel S."/>
            <person name="Petersen M."/>
            <person name="Berrin J.G."/>
            <person name="Delaux P.M."/>
            <person name="Dal Grande F."/>
            <person name="Keller J."/>
        </authorList>
    </citation>
    <scope>NUCLEOTIDE SEQUENCE [LARGE SCALE GENOMIC DNA]</scope>
    <source>
        <strain evidence="11 12">SAG 2145</strain>
    </source>
</reference>
<keyword evidence="4 9" id="KW-0575">Peroxidase</keyword>
<dbReference type="Proteomes" id="UP001438707">
    <property type="component" value="Unassembled WGS sequence"/>
</dbReference>
<organism evidence="11 12">
    <name type="scientific">Apatococcus lobatus</name>
    <dbReference type="NCBI Taxonomy" id="904363"/>
    <lineage>
        <taxon>Eukaryota</taxon>
        <taxon>Viridiplantae</taxon>
        <taxon>Chlorophyta</taxon>
        <taxon>core chlorophytes</taxon>
        <taxon>Trebouxiophyceae</taxon>
        <taxon>Chlorellales</taxon>
        <taxon>Chlorellaceae</taxon>
        <taxon>Apatococcus</taxon>
    </lineage>
</organism>
<gene>
    <name evidence="11" type="ORF">WJX74_004080</name>
</gene>
<evidence type="ECO:0000256" key="7">
    <source>
        <dbReference type="ARBA" id="ARBA00023284"/>
    </source>
</evidence>
<evidence type="ECO:0000256" key="5">
    <source>
        <dbReference type="ARBA" id="ARBA00022862"/>
    </source>
</evidence>
<feature type="active site" description="Cysteine sulfenic acid (-SOH) intermediate" evidence="8">
    <location>
        <position position="47"/>
    </location>
</feature>
<dbReference type="InterPro" id="IPR037944">
    <property type="entry name" value="PRX5-like"/>
</dbReference>
<dbReference type="PROSITE" id="PS51352">
    <property type="entry name" value="THIOREDOXIN_2"/>
    <property type="match status" value="1"/>
</dbReference>
<evidence type="ECO:0000256" key="4">
    <source>
        <dbReference type="ARBA" id="ARBA00022559"/>
    </source>
</evidence>
<sequence length="159" mass="16799">MAPKVGDPLPDATLFEGDPETKVSIKQLFGNKKGVLFAVPGAFTPGCTKTHLPSFLNDYDKLKAGGVEVIACVAVNDPFVTNAWGEAAGGTGKVRFLADPFLEFTKALGVVLEAEKMLGTNRSKRYSAVIEGGKFKSFNLEADGMGTTCSLAPNLISQL</sequence>
<dbReference type="SUPFAM" id="SSF52833">
    <property type="entry name" value="Thioredoxin-like"/>
    <property type="match status" value="1"/>
</dbReference>
<dbReference type="GO" id="GO:0005777">
    <property type="term" value="C:peroxisome"/>
    <property type="evidence" value="ECO:0007669"/>
    <property type="project" value="TreeGrafter"/>
</dbReference>
<keyword evidence="6 9" id="KW-0560">Oxidoreductase</keyword>
<evidence type="ECO:0000313" key="12">
    <source>
        <dbReference type="Proteomes" id="UP001438707"/>
    </source>
</evidence>
<dbReference type="Gene3D" id="3.40.30.10">
    <property type="entry name" value="Glutaredoxin"/>
    <property type="match status" value="1"/>
</dbReference>
<dbReference type="GO" id="GO:0034599">
    <property type="term" value="P:cellular response to oxidative stress"/>
    <property type="evidence" value="ECO:0007669"/>
    <property type="project" value="InterPro"/>
</dbReference>
<evidence type="ECO:0000256" key="9">
    <source>
        <dbReference type="RuleBase" id="RU366011"/>
    </source>
</evidence>
<dbReference type="GO" id="GO:0042744">
    <property type="term" value="P:hydrogen peroxide catabolic process"/>
    <property type="evidence" value="ECO:0007669"/>
    <property type="project" value="TreeGrafter"/>
</dbReference>
<name>A0AAW1R1Z1_9CHLO</name>
<evidence type="ECO:0000313" key="11">
    <source>
        <dbReference type="EMBL" id="KAK9827823.1"/>
    </source>
</evidence>
<dbReference type="InterPro" id="IPR013766">
    <property type="entry name" value="Thioredoxin_domain"/>
</dbReference>
<accession>A0AAW1R1Z1</accession>
<feature type="domain" description="Thioredoxin" evidence="10">
    <location>
        <begin position="3"/>
        <end position="159"/>
    </location>
</feature>
<dbReference type="GO" id="GO:0008379">
    <property type="term" value="F:thioredoxin peroxidase activity"/>
    <property type="evidence" value="ECO:0007669"/>
    <property type="project" value="InterPro"/>
</dbReference>
<keyword evidence="7 9" id="KW-0676">Redox-active center</keyword>
<keyword evidence="5 9" id="KW-0049">Antioxidant</keyword>
<evidence type="ECO:0000256" key="8">
    <source>
        <dbReference type="PIRSR" id="PIRSR637944-1"/>
    </source>
</evidence>
<evidence type="ECO:0000256" key="2">
    <source>
        <dbReference type="ARBA" id="ARBA00010505"/>
    </source>
</evidence>
<dbReference type="PANTHER" id="PTHR10430">
    <property type="entry name" value="PEROXIREDOXIN"/>
    <property type="match status" value="1"/>
</dbReference>
<dbReference type="EMBL" id="JALJOS010000017">
    <property type="protein sequence ID" value="KAK9827823.1"/>
    <property type="molecule type" value="Genomic_DNA"/>
</dbReference>
<dbReference type="EC" id="1.11.1.25" evidence="3 9"/>
<comment type="function">
    <text evidence="9">Thiol-specific peroxidase that catalyzes the reduction of hydrogen peroxide and organic hydroperoxides to water and alcohols, respectively. Plays a role in cell protection against oxidative stress by detoxifying peroxides.</text>
</comment>
<dbReference type="CDD" id="cd03013">
    <property type="entry name" value="PRX5_like"/>
    <property type="match status" value="1"/>
</dbReference>
<dbReference type="GO" id="GO:0045454">
    <property type="term" value="P:cell redox homeostasis"/>
    <property type="evidence" value="ECO:0007669"/>
    <property type="project" value="TreeGrafter"/>
</dbReference>
<dbReference type="PANTHER" id="PTHR10430:SF16">
    <property type="entry name" value="PEROXIREDOXIN-5, MITOCHONDRIAL"/>
    <property type="match status" value="1"/>
</dbReference>
<evidence type="ECO:0000256" key="3">
    <source>
        <dbReference type="ARBA" id="ARBA00013016"/>
    </source>
</evidence>
<dbReference type="Pfam" id="PF08534">
    <property type="entry name" value="Redoxin"/>
    <property type="match status" value="1"/>
</dbReference>
<evidence type="ECO:0000256" key="1">
    <source>
        <dbReference type="ARBA" id="ARBA00001711"/>
    </source>
</evidence>
<dbReference type="GO" id="GO:0005739">
    <property type="term" value="C:mitochondrion"/>
    <property type="evidence" value="ECO:0007669"/>
    <property type="project" value="TreeGrafter"/>
</dbReference>
<evidence type="ECO:0000259" key="10">
    <source>
        <dbReference type="PROSITE" id="PS51352"/>
    </source>
</evidence>
<dbReference type="AlphaFoldDB" id="A0AAW1R1Z1"/>
<comment type="caution">
    <text evidence="11">The sequence shown here is derived from an EMBL/GenBank/DDBJ whole genome shotgun (WGS) entry which is preliminary data.</text>
</comment>
<comment type="catalytic activity">
    <reaction evidence="1">
        <text>[glutaredoxin]-dithiol + a hydroperoxide = [glutaredoxin]-disulfide + an alcohol + H2O</text>
        <dbReference type="Rhea" id="RHEA:62624"/>
        <dbReference type="Rhea" id="RHEA-COMP:10729"/>
        <dbReference type="Rhea" id="RHEA-COMP:10730"/>
        <dbReference type="ChEBI" id="CHEBI:15377"/>
        <dbReference type="ChEBI" id="CHEBI:29950"/>
        <dbReference type="ChEBI" id="CHEBI:30879"/>
        <dbReference type="ChEBI" id="CHEBI:35924"/>
        <dbReference type="ChEBI" id="CHEBI:50058"/>
        <dbReference type="EC" id="1.11.1.25"/>
    </reaction>
</comment>
<proteinExistence type="inferred from homology"/>
<dbReference type="InterPro" id="IPR036249">
    <property type="entry name" value="Thioredoxin-like_sf"/>
</dbReference>